<dbReference type="SUPFAM" id="SSF82657">
    <property type="entry name" value="BolA-like"/>
    <property type="match status" value="1"/>
</dbReference>
<dbReference type="AlphaFoldDB" id="A0A1T0CPD5"/>
<evidence type="ECO:0000313" key="4">
    <source>
        <dbReference type="Proteomes" id="UP000189800"/>
    </source>
</evidence>
<name>A0A1T0CPD5_9GAMM</name>
<accession>A0A1T0CPD5</accession>
<dbReference type="RefSeq" id="WP_078254059.1">
    <property type="nucleotide sequence ID" value="NZ_MUYU01000012.1"/>
</dbReference>
<dbReference type="PIRSF" id="PIRSF003113">
    <property type="entry name" value="BolA"/>
    <property type="match status" value="1"/>
</dbReference>
<evidence type="ECO:0000256" key="2">
    <source>
        <dbReference type="RuleBase" id="RU003860"/>
    </source>
</evidence>
<comment type="caution">
    <text evidence="3">The sequence shown here is derived from an EMBL/GenBank/DDBJ whole genome shotgun (WGS) entry which is preliminary data.</text>
</comment>
<comment type="similarity">
    <text evidence="1 2">Belongs to the BolA/IbaG family.</text>
</comment>
<keyword evidence="4" id="KW-1185">Reference proteome</keyword>
<dbReference type="InterPro" id="IPR036065">
    <property type="entry name" value="BolA-like_sf"/>
</dbReference>
<gene>
    <name evidence="3" type="ORF">B0680_05320</name>
</gene>
<reference evidence="3 4" key="1">
    <citation type="submission" date="2017-02" db="EMBL/GenBank/DDBJ databases">
        <title>Draft genome sequence of Moraxella pluranimalium CCUG 54913T type strain.</title>
        <authorList>
            <person name="Salva-Serra F."/>
            <person name="Engstrom-Jakobsson H."/>
            <person name="Thorell K."/>
            <person name="Jaen-Luchoro D."/>
            <person name="Gonzales-Siles L."/>
            <person name="Karlsson R."/>
            <person name="Yazdan S."/>
            <person name="Boulund F."/>
            <person name="Johnning A."/>
            <person name="Engstrand L."/>
            <person name="Kristiansson E."/>
            <person name="Moore E."/>
        </authorList>
    </citation>
    <scope>NUCLEOTIDE SEQUENCE [LARGE SCALE GENOMIC DNA]</scope>
    <source>
        <strain evidence="3 4">CCUG 54913</strain>
    </source>
</reference>
<protein>
    <recommendedName>
        <fullName evidence="5">BolA family transcriptional regulator</fullName>
    </recommendedName>
</protein>
<dbReference type="Proteomes" id="UP000189800">
    <property type="component" value="Unassembled WGS sequence"/>
</dbReference>
<organism evidence="3 4">
    <name type="scientific">Moraxella pluranimalium</name>
    <dbReference type="NCBI Taxonomy" id="470453"/>
    <lineage>
        <taxon>Bacteria</taxon>
        <taxon>Pseudomonadati</taxon>
        <taxon>Pseudomonadota</taxon>
        <taxon>Gammaproteobacteria</taxon>
        <taxon>Moraxellales</taxon>
        <taxon>Moraxellaceae</taxon>
        <taxon>Moraxella</taxon>
    </lineage>
</organism>
<dbReference type="OrthoDB" id="9812890at2"/>
<sequence length="81" mass="9080">MNSDDLIALLRPHFVDAHIEAVNQGNKFELLIVDNAFEGKRLVARQQMIFALVNEHIQSGAMHALTIHALTPAEYDARKSN</sequence>
<dbReference type="InterPro" id="IPR002634">
    <property type="entry name" value="BolA"/>
</dbReference>
<dbReference type="PANTHER" id="PTHR46229:SF2">
    <property type="entry name" value="BOLA-LIKE PROTEIN 1"/>
    <property type="match status" value="1"/>
</dbReference>
<dbReference type="InterPro" id="IPR050961">
    <property type="entry name" value="BolA/IbaG_stress_morph_reg"/>
</dbReference>
<dbReference type="PANTHER" id="PTHR46229">
    <property type="entry name" value="BOLA TRANSCRIPTION REGULATOR"/>
    <property type="match status" value="1"/>
</dbReference>
<evidence type="ECO:0000313" key="3">
    <source>
        <dbReference type="EMBL" id="OOS24202.1"/>
    </source>
</evidence>
<dbReference type="Gene3D" id="3.30.300.90">
    <property type="entry name" value="BolA-like"/>
    <property type="match status" value="1"/>
</dbReference>
<dbReference type="Pfam" id="PF01722">
    <property type="entry name" value="BolA"/>
    <property type="match status" value="1"/>
</dbReference>
<dbReference type="EMBL" id="MUYU01000012">
    <property type="protein sequence ID" value="OOS24202.1"/>
    <property type="molecule type" value="Genomic_DNA"/>
</dbReference>
<proteinExistence type="inferred from homology"/>
<evidence type="ECO:0008006" key="5">
    <source>
        <dbReference type="Google" id="ProtNLM"/>
    </source>
</evidence>
<dbReference type="STRING" id="470453.B0680_05320"/>
<evidence type="ECO:0000256" key="1">
    <source>
        <dbReference type="ARBA" id="ARBA00005578"/>
    </source>
</evidence>